<name>A0ABD5XAK1_9EURY</name>
<accession>A0ABD5XAK1</accession>
<comment type="caution">
    <text evidence="5">The sequence shown here is derived from an EMBL/GenBank/DDBJ whole genome shotgun (WGS) entry which is preliminary data.</text>
</comment>
<dbReference type="Pfam" id="PF00890">
    <property type="entry name" value="FAD_binding_2"/>
    <property type="match status" value="1"/>
</dbReference>
<dbReference type="Proteomes" id="UP001596414">
    <property type="component" value="Unassembled WGS sequence"/>
</dbReference>
<dbReference type="PIRSF" id="PIRSF000141">
    <property type="entry name" value="Anaerobic_G3P_dh"/>
    <property type="match status" value="1"/>
</dbReference>
<keyword evidence="1" id="KW-0285">Flavoprotein</keyword>
<keyword evidence="3 5" id="KW-0560">Oxidoreductase</keyword>
<keyword evidence="2" id="KW-0288">FMN</keyword>
<evidence type="ECO:0000313" key="6">
    <source>
        <dbReference type="Proteomes" id="UP001596414"/>
    </source>
</evidence>
<dbReference type="GO" id="GO:0004368">
    <property type="term" value="F:glycerol-3-phosphate dehydrogenase (quinone) activity"/>
    <property type="evidence" value="ECO:0007669"/>
    <property type="project" value="UniProtKB-EC"/>
</dbReference>
<evidence type="ECO:0000256" key="2">
    <source>
        <dbReference type="ARBA" id="ARBA00022643"/>
    </source>
</evidence>
<dbReference type="InterPro" id="IPR036188">
    <property type="entry name" value="FAD/NAD-bd_sf"/>
</dbReference>
<reference evidence="5 6" key="1">
    <citation type="journal article" date="2014" name="Int. J. Syst. Evol. Microbiol.">
        <title>Complete genome sequence of Corynebacterium casei LMG S-19264T (=DSM 44701T), isolated from a smear-ripened cheese.</title>
        <authorList>
            <consortium name="US DOE Joint Genome Institute (JGI-PGF)"/>
            <person name="Walter F."/>
            <person name="Albersmeier A."/>
            <person name="Kalinowski J."/>
            <person name="Ruckert C."/>
        </authorList>
    </citation>
    <scope>NUCLEOTIDE SEQUENCE [LARGE SCALE GENOMIC DNA]</scope>
    <source>
        <strain evidence="5 6">CGMCC 4.7215</strain>
    </source>
</reference>
<dbReference type="InterPro" id="IPR009158">
    <property type="entry name" value="G3P_DH_GlpB_su"/>
</dbReference>
<sequence>MSHIVVVGAGLSGSIAALSAKEHAPDADVTLLSTAPERYRYESGLLGVLGYTNGKDHPIESPLESFATLSETHPYRRIGEGAMRDGLAFFDNLFDAESSLSYSSGTEQNALVPTTVGNVRPVSRYPEANSAGLVSDQRPMHIVGFNELTHLDAEFVAECLDSTMPYDVDWSTVPLPDQLSEMTALAEIGRTLDTSLDDSQQQVCKDLAAAVRPELDIEPRVGFPAMLGVENHAAVRSEVASSLHAEVFEIPAAEPHVGGLRLKRALRTLVEEAGIEQANVTVREFDSESGTIQSLSVHKEDTEESTRISGDVFVLATGGVAAGGLVGTPTGVREPIFDCSITGPSKPSAWSDSQALGDHPFASFGVDVTAEFQPASPSGEATYENLHAVGTVLGGHNAVQEESRGGVAIATGYSVGKDIAERY</sequence>
<dbReference type="InterPro" id="IPR003953">
    <property type="entry name" value="FAD-dep_OxRdtase_2_FAD-bd"/>
</dbReference>
<dbReference type="EC" id="1.1.5.3" evidence="5"/>
<dbReference type="EMBL" id="JBHSZQ010000047">
    <property type="protein sequence ID" value="MFC7126846.1"/>
    <property type="molecule type" value="Genomic_DNA"/>
</dbReference>
<organism evidence="5 6">
    <name type="scientific">Halovenus rubra</name>
    <dbReference type="NCBI Taxonomy" id="869890"/>
    <lineage>
        <taxon>Archaea</taxon>
        <taxon>Methanobacteriati</taxon>
        <taxon>Methanobacteriota</taxon>
        <taxon>Stenosarchaea group</taxon>
        <taxon>Halobacteria</taxon>
        <taxon>Halobacteriales</taxon>
        <taxon>Haloarculaceae</taxon>
        <taxon>Halovenus</taxon>
    </lineage>
</organism>
<evidence type="ECO:0000256" key="3">
    <source>
        <dbReference type="ARBA" id="ARBA00023002"/>
    </source>
</evidence>
<dbReference type="AlphaFoldDB" id="A0ABD5XAK1"/>
<proteinExistence type="predicted"/>
<evidence type="ECO:0000256" key="1">
    <source>
        <dbReference type="ARBA" id="ARBA00022630"/>
    </source>
</evidence>
<evidence type="ECO:0000259" key="4">
    <source>
        <dbReference type="Pfam" id="PF00890"/>
    </source>
</evidence>
<dbReference type="SUPFAM" id="SSF51905">
    <property type="entry name" value="FAD/NAD(P)-binding domain"/>
    <property type="match status" value="1"/>
</dbReference>
<protein>
    <submittedName>
        <fullName evidence="5">Glycerol-3-phosphate dehydrogenase subunit GlpB</fullName>
        <ecNumber evidence="5">1.1.5.3</ecNumber>
    </submittedName>
</protein>
<gene>
    <name evidence="5" type="primary">glpB</name>
    <name evidence="5" type="ORF">ACFQJ7_12570</name>
</gene>
<feature type="domain" description="FAD-dependent oxidoreductase 2 FAD-binding" evidence="4">
    <location>
        <begin position="4"/>
        <end position="398"/>
    </location>
</feature>
<dbReference type="NCBIfam" id="NF003722">
    <property type="entry name" value="PRK05329.1-5"/>
    <property type="match status" value="1"/>
</dbReference>
<evidence type="ECO:0000313" key="5">
    <source>
        <dbReference type="EMBL" id="MFC7126846.1"/>
    </source>
</evidence>
<dbReference type="RefSeq" id="WP_267637312.1">
    <property type="nucleotide sequence ID" value="NZ_JAODIY010000009.1"/>
</dbReference>